<accession>A0ABR2VXF7</accession>
<keyword evidence="1" id="KW-0732">Signal</keyword>
<organism evidence="2 3">
    <name type="scientific">Basidiobolus ranarum</name>
    <dbReference type="NCBI Taxonomy" id="34480"/>
    <lineage>
        <taxon>Eukaryota</taxon>
        <taxon>Fungi</taxon>
        <taxon>Fungi incertae sedis</taxon>
        <taxon>Zoopagomycota</taxon>
        <taxon>Entomophthoromycotina</taxon>
        <taxon>Basidiobolomycetes</taxon>
        <taxon>Basidiobolales</taxon>
        <taxon>Basidiobolaceae</taxon>
        <taxon>Basidiobolus</taxon>
    </lineage>
</organism>
<evidence type="ECO:0000256" key="1">
    <source>
        <dbReference type="SAM" id="SignalP"/>
    </source>
</evidence>
<sequence length="155" mass="16533">MRILINVLAFVALFTLNGEAVLSGRKPAGIAYKESFADSDDRSPVVDGKYTTVFKNYPAASILITSKCGTNKKLQGSITALSSTATNLDQLQQHGYSNGTAAGFYLKKGNRAILEDIVGYADSTAVYMSATNGDSYWCKPGGFGEELASVTLKKL</sequence>
<protein>
    <submittedName>
        <fullName evidence="2">Uncharacterized protein</fullName>
    </submittedName>
</protein>
<feature type="chain" id="PRO_5047482959" evidence="1">
    <location>
        <begin position="21"/>
        <end position="155"/>
    </location>
</feature>
<keyword evidence="3" id="KW-1185">Reference proteome</keyword>
<feature type="signal peptide" evidence="1">
    <location>
        <begin position="1"/>
        <end position="20"/>
    </location>
</feature>
<evidence type="ECO:0000313" key="2">
    <source>
        <dbReference type="EMBL" id="KAK9708723.1"/>
    </source>
</evidence>
<name>A0ABR2VXF7_9FUNG</name>
<gene>
    <name evidence="2" type="ORF">K7432_009468</name>
</gene>
<proteinExistence type="predicted"/>
<dbReference type="EMBL" id="JASJQH010007462">
    <property type="protein sequence ID" value="KAK9708723.1"/>
    <property type="molecule type" value="Genomic_DNA"/>
</dbReference>
<reference evidence="2 3" key="1">
    <citation type="submission" date="2023-04" db="EMBL/GenBank/DDBJ databases">
        <title>Genome of Basidiobolus ranarum AG-B5.</title>
        <authorList>
            <person name="Stajich J.E."/>
            <person name="Carter-House D."/>
            <person name="Gryganskyi A."/>
        </authorList>
    </citation>
    <scope>NUCLEOTIDE SEQUENCE [LARGE SCALE GENOMIC DNA]</scope>
    <source>
        <strain evidence="2 3">AG-B5</strain>
    </source>
</reference>
<evidence type="ECO:0000313" key="3">
    <source>
        <dbReference type="Proteomes" id="UP001479436"/>
    </source>
</evidence>
<comment type="caution">
    <text evidence="2">The sequence shown here is derived from an EMBL/GenBank/DDBJ whole genome shotgun (WGS) entry which is preliminary data.</text>
</comment>
<dbReference type="Proteomes" id="UP001479436">
    <property type="component" value="Unassembled WGS sequence"/>
</dbReference>